<dbReference type="Pfam" id="PF07957">
    <property type="entry name" value="DUF3294"/>
    <property type="match status" value="1"/>
</dbReference>
<protein>
    <recommendedName>
        <fullName evidence="3">SAP domain-containing protein</fullName>
    </recommendedName>
</protein>
<name>A0A8H3LEA7_9GLOM</name>
<dbReference type="AlphaFoldDB" id="A0A8H3LEA7"/>
<evidence type="ECO:0000313" key="1">
    <source>
        <dbReference type="EMBL" id="GES85539.1"/>
    </source>
</evidence>
<accession>A0A8H3LEA7</accession>
<gene>
    <name evidence="1" type="ORF">RCL2_001264400</name>
</gene>
<evidence type="ECO:0008006" key="3">
    <source>
        <dbReference type="Google" id="ProtNLM"/>
    </source>
</evidence>
<dbReference type="OrthoDB" id="2436305at2759"/>
<dbReference type="EMBL" id="BLAL01000156">
    <property type="protein sequence ID" value="GES85539.1"/>
    <property type="molecule type" value="Genomic_DNA"/>
</dbReference>
<dbReference type="InterPro" id="IPR012917">
    <property type="entry name" value="DUF3294"/>
</dbReference>
<evidence type="ECO:0000313" key="2">
    <source>
        <dbReference type="Proteomes" id="UP000615446"/>
    </source>
</evidence>
<organism evidence="1 2">
    <name type="scientific">Rhizophagus clarus</name>
    <dbReference type="NCBI Taxonomy" id="94130"/>
    <lineage>
        <taxon>Eukaryota</taxon>
        <taxon>Fungi</taxon>
        <taxon>Fungi incertae sedis</taxon>
        <taxon>Mucoromycota</taxon>
        <taxon>Glomeromycotina</taxon>
        <taxon>Glomeromycetes</taxon>
        <taxon>Glomerales</taxon>
        <taxon>Glomeraceae</taxon>
        <taxon>Rhizophagus</taxon>
    </lineage>
</organism>
<reference evidence="1" key="1">
    <citation type="submission" date="2019-10" db="EMBL/GenBank/DDBJ databases">
        <title>Conservation and host-specific expression of non-tandemly repeated heterogenous ribosome RNA gene in arbuscular mycorrhizal fungi.</title>
        <authorList>
            <person name="Maeda T."/>
            <person name="Kobayashi Y."/>
            <person name="Nakagawa T."/>
            <person name="Ezawa T."/>
            <person name="Yamaguchi K."/>
            <person name="Bino T."/>
            <person name="Nishimoto Y."/>
            <person name="Shigenobu S."/>
            <person name="Kawaguchi M."/>
        </authorList>
    </citation>
    <scope>NUCLEOTIDE SEQUENCE</scope>
    <source>
        <strain evidence="1">HR1</strain>
    </source>
</reference>
<proteinExistence type="predicted"/>
<dbReference type="Proteomes" id="UP000615446">
    <property type="component" value="Unassembled WGS sequence"/>
</dbReference>
<comment type="caution">
    <text evidence="1">The sequence shown here is derived from an EMBL/GenBank/DDBJ whole genome shotgun (WGS) entry which is preliminary data.</text>
</comment>
<sequence>MAQPNFNNLSQALQTASQETALIPNMPNLNVAQQLVRIQATLVNIQNSLQTVDTRNLARIFNSRLTDPNSNIEIVPDINGNNPENYPQTIVALRAMNGQQINKLLRFYGLPINGSVKQRRNRLARNLGIQLL</sequence>